<dbReference type="InterPro" id="IPR029058">
    <property type="entry name" value="AB_hydrolase_fold"/>
</dbReference>
<dbReference type="SUPFAM" id="SSF53474">
    <property type="entry name" value="alpha/beta-Hydrolases"/>
    <property type="match status" value="1"/>
</dbReference>
<dbReference type="InterPro" id="IPR050278">
    <property type="entry name" value="Serine_Prot_S9B/DPPIV"/>
</dbReference>
<dbReference type="SUPFAM" id="SSF82171">
    <property type="entry name" value="DPP6 N-terminal domain-like"/>
    <property type="match status" value="1"/>
</dbReference>
<keyword evidence="1" id="KW-0732">Signal</keyword>
<keyword evidence="5" id="KW-1185">Reference proteome</keyword>
<dbReference type="PANTHER" id="PTHR11731">
    <property type="entry name" value="PROTEASE FAMILY S9B,C DIPEPTIDYL-PEPTIDASE IV-RELATED"/>
    <property type="match status" value="1"/>
</dbReference>
<dbReference type="GO" id="GO:0006508">
    <property type="term" value="P:proteolysis"/>
    <property type="evidence" value="ECO:0007669"/>
    <property type="project" value="InterPro"/>
</dbReference>
<dbReference type="PATRIC" id="fig|1581420.6.peg.1063"/>
<proteinExistence type="predicted"/>
<dbReference type="Pfam" id="PF00930">
    <property type="entry name" value="DPPIV_N"/>
    <property type="match status" value="1"/>
</dbReference>
<dbReference type="GO" id="GO:0008236">
    <property type="term" value="F:serine-type peptidase activity"/>
    <property type="evidence" value="ECO:0007669"/>
    <property type="project" value="InterPro"/>
</dbReference>
<evidence type="ECO:0000259" key="3">
    <source>
        <dbReference type="Pfam" id="PF00930"/>
    </source>
</evidence>
<dbReference type="Pfam" id="PF00326">
    <property type="entry name" value="Peptidase_S9"/>
    <property type="match status" value="1"/>
</dbReference>
<accession>A0A0G9MZ18</accession>
<comment type="caution">
    <text evidence="4">The sequence shown here is derived from an EMBL/GenBank/DDBJ whole genome shotgun (WGS) entry which is preliminary data.</text>
</comment>
<feature type="signal peptide" evidence="1">
    <location>
        <begin position="1"/>
        <end position="17"/>
    </location>
</feature>
<dbReference type="GO" id="GO:0008239">
    <property type="term" value="F:dipeptidyl-peptidase activity"/>
    <property type="evidence" value="ECO:0007669"/>
    <property type="project" value="TreeGrafter"/>
</dbReference>
<dbReference type="Gene3D" id="2.140.10.30">
    <property type="entry name" value="Dipeptidylpeptidase IV, N-terminal domain"/>
    <property type="match status" value="1"/>
</dbReference>
<evidence type="ECO:0000256" key="1">
    <source>
        <dbReference type="SAM" id="SignalP"/>
    </source>
</evidence>
<dbReference type="InterPro" id="IPR002469">
    <property type="entry name" value="Peptidase_S9B_N"/>
</dbReference>
<reference evidence="4 5" key="1">
    <citation type="submission" date="2015-04" db="EMBL/GenBank/DDBJ databases">
        <title>The draft genome sequence of Erythrobacter luteus KA37.</title>
        <authorList>
            <person name="Zhuang L."/>
            <person name="Liu Y."/>
            <person name="Shao Z."/>
        </authorList>
    </citation>
    <scope>NUCLEOTIDE SEQUENCE [LARGE SCALE GENOMIC DNA]</scope>
    <source>
        <strain evidence="4 5">KA37</strain>
    </source>
</reference>
<feature type="domain" description="Dipeptidylpeptidase IV N-terminal" evidence="3">
    <location>
        <begin position="107"/>
        <end position="456"/>
    </location>
</feature>
<dbReference type="Proteomes" id="UP000053464">
    <property type="component" value="Unassembled WGS sequence"/>
</dbReference>
<feature type="domain" description="Peptidase S9 prolyl oligopeptidase catalytic" evidence="2">
    <location>
        <begin position="547"/>
        <end position="744"/>
    </location>
</feature>
<sequence>MGLAALALMAAAPPALAQDAEPAQTPLTIDAIFTDRVFESERSVPVRWMEGSGAGYYTTVDASTTSEGGRDIVRHDPATGESNILVTAEQLTPDGGQPLSISDYAWSDDGRYVLIHTNTRPFRRYEPLGDYWLLDLSDDSLRRIGADRPEASLMYAKVSPDARQVAYLFENNIYVEDIATGETRAMTTDGTDLVVNGTGDWVNEEEFFLRDGFMWSPDSSRIAYWQFDTEGVGTFYMMDNLAGNYAQPVPLQYPKAGTTNSAMRVGVVEVASGETTWADLEGDPRNTYVPAMEWADSSDELLVQYMNRLQNRDEVMLVDAATGQPRTLFTETDDAWVDVDFDVTFFDEGRHFTRMSERDGWRRLYRVDRATGAAEPITPPATDVISLVSIDTDGGYVYYLASPEDHAARYLYRSPLAGDASAERLTPAGPAASHGYSLSDDARWAIHTVSQFDTPPTTELISLPDHAVQRTLVENAGIRETLAGTPRGASQFFTVTIPDGTEIDGWMMFPPDFDPSRQYPLLMYVYGEPWGQTVQNAWVGSRFAWHTLLTQQGYIVASVDNRGTPAPRGRDWRKVIYEQVGVLASADQAQAVEAMLASRPYLDPERVGIWGWSGGGSMTLNAMFRYPQVYATGIAVAPVPDMSLYDTIYQERYMGLPQDNAAEYAQGSPITFAGNLEGNLMVIHGTGDDNVHYQGTEQLIDRLIATDRDFSVMVYPNRSHGIYERENTSRHLYRTMTNYLLANLPPGGVAAGD</sequence>
<dbReference type="InterPro" id="IPR001375">
    <property type="entry name" value="Peptidase_S9_cat"/>
</dbReference>
<gene>
    <name evidence="4" type="ORF">AAW00_05275</name>
</gene>
<evidence type="ECO:0000313" key="4">
    <source>
        <dbReference type="EMBL" id="KLE35789.1"/>
    </source>
</evidence>
<name>A0A0G9MZ18_9SPHN</name>
<dbReference type="STRING" id="1581420.AAW00_05275"/>
<evidence type="ECO:0000313" key="5">
    <source>
        <dbReference type="Proteomes" id="UP000053464"/>
    </source>
</evidence>
<feature type="chain" id="PRO_5002580115" evidence="1">
    <location>
        <begin position="18"/>
        <end position="753"/>
    </location>
</feature>
<dbReference type="EMBL" id="LBHB01000001">
    <property type="protein sequence ID" value="KLE35789.1"/>
    <property type="molecule type" value="Genomic_DNA"/>
</dbReference>
<organism evidence="4 5">
    <name type="scientific">Aurantiacibacter luteus</name>
    <dbReference type="NCBI Taxonomy" id="1581420"/>
    <lineage>
        <taxon>Bacteria</taxon>
        <taxon>Pseudomonadati</taxon>
        <taxon>Pseudomonadota</taxon>
        <taxon>Alphaproteobacteria</taxon>
        <taxon>Sphingomonadales</taxon>
        <taxon>Erythrobacteraceae</taxon>
        <taxon>Aurantiacibacter</taxon>
    </lineage>
</organism>
<evidence type="ECO:0000259" key="2">
    <source>
        <dbReference type="Pfam" id="PF00326"/>
    </source>
</evidence>
<dbReference type="Gene3D" id="3.40.50.1820">
    <property type="entry name" value="alpha/beta hydrolase"/>
    <property type="match status" value="1"/>
</dbReference>
<dbReference type="AlphaFoldDB" id="A0A0G9MZ18"/>
<dbReference type="PANTHER" id="PTHR11731:SF193">
    <property type="entry name" value="DIPEPTIDYL PEPTIDASE 9"/>
    <property type="match status" value="1"/>
</dbReference>
<protein>
    <submittedName>
        <fullName evidence="4">Peptidase S9</fullName>
    </submittedName>
</protein>